<evidence type="ECO:0000256" key="2">
    <source>
        <dbReference type="ARBA" id="ARBA00023125"/>
    </source>
</evidence>
<dbReference type="PANTHER" id="PTHR30055">
    <property type="entry name" value="HTH-TYPE TRANSCRIPTIONAL REGULATOR RUTR"/>
    <property type="match status" value="1"/>
</dbReference>
<dbReference type="GO" id="GO:0003700">
    <property type="term" value="F:DNA-binding transcription factor activity"/>
    <property type="evidence" value="ECO:0007669"/>
    <property type="project" value="TreeGrafter"/>
</dbReference>
<keyword evidence="2 4" id="KW-0238">DNA-binding</keyword>
<gene>
    <name evidence="6" type="ORF">SAMN05443637_115138</name>
</gene>
<dbReference type="Gene3D" id="1.10.357.10">
    <property type="entry name" value="Tetracycline Repressor, domain 2"/>
    <property type="match status" value="1"/>
</dbReference>
<dbReference type="EMBL" id="FRAP01000015">
    <property type="protein sequence ID" value="SHK97813.1"/>
    <property type="molecule type" value="Genomic_DNA"/>
</dbReference>
<dbReference type="InterPro" id="IPR001647">
    <property type="entry name" value="HTH_TetR"/>
</dbReference>
<evidence type="ECO:0000256" key="1">
    <source>
        <dbReference type="ARBA" id="ARBA00023015"/>
    </source>
</evidence>
<reference evidence="6 7" key="1">
    <citation type="submission" date="2016-11" db="EMBL/GenBank/DDBJ databases">
        <authorList>
            <person name="Jaros S."/>
            <person name="Januszkiewicz K."/>
            <person name="Wedrychowicz H."/>
        </authorList>
    </citation>
    <scope>NUCLEOTIDE SEQUENCE [LARGE SCALE GENOMIC DNA]</scope>
    <source>
        <strain evidence="6 7">DSM 43832</strain>
    </source>
</reference>
<dbReference type="RefSeq" id="WP_073458595.1">
    <property type="nucleotide sequence ID" value="NZ_FRAP01000015.1"/>
</dbReference>
<dbReference type="SUPFAM" id="SSF46689">
    <property type="entry name" value="Homeodomain-like"/>
    <property type="match status" value="1"/>
</dbReference>
<evidence type="ECO:0000256" key="3">
    <source>
        <dbReference type="ARBA" id="ARBA00023163"/>
    </source>
</evidence>
<sequence length="211" mass="22239">MAGKRAEARRRNAEALTDAAERLFTEHGYHAVGIEAIAEAAGLTTGAIYSIFGSKRALLRAVLDRRIAQLDEMADPIRLDEHACTEDAVAAYARAYADLVAALGDRRALRLEIDALALHLAEDTPDDPLIEVNDLPRRQLARLLEGRTVAATGQRLSAGAAAELALIERALVTGLAQHCALTGAAPDPDLWVRAAAALVGAVVGQPAPAEG</sequence>
<keyword evidence="3" id="KW-0804">Transcription</keyword>
<protein>
    <submittedName>
        <fullName evidence="6">Transcriptional regulator, TetR family</fullName>
    </submittedName>
</protein>
<evidence type="ECO:0000256" key="4">
    <source>
        <dbReference type="PROSITE-ProRule" id="PRU00335"/>
    </source>
</evidence>
<dbReference type="OrthoDB" id="4709966at2"/>
<dbReference type="Pfam" id="PF00440">
    <property type="entry name" value="TetR_N"/>
    <property type="match status" value="1"/>
</dbReference>
<dbReference type="PANTHER" id="PTHR30055:SF234">
    <property type="entry name" value="HTH-TYPE TRANSCRIPTIONAL REGULATOR BETI"/>
    <property type="match status" value="1"/>
</dbReference>
<evidence type="ECO:0000313" key="7">
    <source>
        <dbReference type="Proteomes" id="UP000184363"/>
    </source>
</evidence>
<organism evidence="6 7">
    <name type="scientific">Pseudonocardia thermophila</name>
    <dbReference type="NCBI Taxonomy" id="1848"/>
    <lineage>
        <taxon>Bacteria</taxon>
        <taxon>Bacillati</taxon>
        <taxon>Actinomycetota</taxon>
        <taxon>Actinomycetes</taxon>
        <taxon>Pseudonocardiales</taxon>
        <taxon>Pseudonocardiaceae</taxon>
        <taxon>Pseudonocardia</taxon>
    </lineage>
</organism>
<evidence type="ECO:0000313" key="6">
    <source>
        <dbReference type="EMBL" id="SHK97813.1"/>
    </source>
</evidence>
<dbReference type="GO" id="GO:0000976">
    <property type="term" value="F:transcription cis-regulatory region binding"/>
    <property type="evidence" value="ECO:0007669"/>
    <property type="project" value="TreeGrafter"/>
</dbReference>
<keyword evidence="1" id="KW-0805">Transcription regulation</keyword>
<dbReference type="PRINTS" id="PR00455">
    <property type="entry name" value="HTHTETR"/>
</dbReference>
<dbReference type="InterPro" id="IPR009057">
    <property type="entry name" value="Homeodomain-like_sf"/>
</dbReference>
<dbReference type="Proteomes" id="UP000184363">
    <property type="component" value="Unassembled WGS sequence"/>
</dbReference>
<name>A0A1M6WVR6_PSETH</name>
<accession>A0A1M6WVR6</accession>
<proteinExistence type="predicted"/>
<dbReference type="AlphaFoldDB" id="A0A1M6WVR6"/>
<dbReference type="PROSITE" id="PS50977">
    <property type="entry name" value="HTH_TETR_2"/>
    <property type="match status" value="1"/>
</dbReference>
<evidence type="ECO:0000259" key="5">
    <source>
        <dbReference type="PROSITE" id="PS50977"/>
    </source>
</evidence>
<feature type="DNA-binding region" description="H-T-H motif" evidence="4">
    <location>
        <begin position="33"/>
        <end position="52"/>
    </location>
</feature>
<dbReference type="InterPro" id="IPR050109">
    <property type="entry name" value="HTH-type_TetR-like_transc_reg"/>
</dbReference>
<keyword evidence="7" id="KW-1185">Reference proteome</keyword>
<feature type="domain" description="HTH tetR-type" evidence="5">
    <location>
        <begin position="10"/>
        <end position="70"/>
    </location>
</feature>